<evidence type="ECO:0008006" key="11">
    <source>
        <dbReference type="Google" id="ProtNLM"/>
    </source>
</evidence>
<evidence type="ECO:0000256" key="6">
    <source>
        <dbReference type="RuleBase" id="RU000461"/>
    </source>
</evidence>
<dbReference type="FunCoup" id="A0A6L2PLU1">
    <property type="interactions" value="124"/>
</dbReference>
<dbReference type="FunFam" id="1.10.630.10:FF:000070">
    <property type="entry name" value="cytochrome P450 18a1"/>
    <property type="match status" value="1"/>
</dbReference>
<keyword evidence="4 6" id="KW-0503">Monooxygenase</keyword>
<keyword evidence="7" id="KW-0812">Transmembrane</keyword>
<dbReference type="PRINTS" id="PR00385">
    <property type="entry name" value="P450"/>
</dbReference>
<dbReference type="Gene3D" id="1.10.630.10">
    <property type="entry name" value="Cytochrome P450"/>
    <property type="match status" value="1"/>
</dbReference>
<keyword evidence="6" id="KW-0560">Oxidoreductase</keyword>
<evidence type="ECO:0000256" key="8">
    <source>
        <dbReference type="SAM" id="SignalP"/>
    </source>
</evidence>
<evidence type="ECO:0000313" key="9">
    <source>
        <dbReference type="EMBL" id="GFG33573.1"/>
    </source>
</evidence>
<feature type="transmembrane region" description="Helical" evidence="7">
    <location>
        <begin position="46"/>
        <end position="67"/>
    </location>
</feature>
<dbReference type="PRINTS" id="PR00463">
    <property type="entry name" value="EP450I"/>
</dbReference>
<dbReference type="InterPro" id="IPR002401">
    <property type="entry name" value="Cyt_P450_E_grp-I"/>
</dbReference>
<sequence length="577" mass="65763">MWILSTVWILSIVSESMQCCLQWIHSTLTTGLYNHLQCIRVAADGVYRNIGICGVLLVVFVLVLTFVRSIQILIENRKFPPGPWGFPVIGYLPLMKGVSHLHYNDLARKYGSMFSTRLGNQLVVVLSDHKIIREAFRREEFTGRPHTEFMNILDGYGIVNSEGHLWKEQRRFLHQKLRLFGVKYIGAGKEHMETRIMEEVDTILKTLCRLEGDPTDLGPVLAMASSNVICALTMSVRFKHKDLRFQRFTDLIDEGFRLFGSLETINFLPAMRFIPWLQTTRRKLAKNRLEMGEFFQETIDSHRATFDPSNIRDLIDMYLAEIQRAKEEGTGEALFEGKDHDRQMQQIIGDLFSAGTETVKTTLLWAVAFLLHNPEVTKTVQEELDQVVGRGRLPNLEDIPYLPYTESTLLEVLRRSSIVPLGTTHAATRDVVLNGFKIPKNTQIVPLLHAVHMDPDLWDEPEKFKPTRFLNAEGKVTKPEYFLPFGVGRRMCLGDVLARMELFLFFSSILHVFHLELPKDQPLPSLRGNAGITVTPDTYKVAVTKLCVSLIKRPLEVDLDLQCNGTDSSSLRNVGGH</sequence>
<keyword evidence="7" id="KW-0472">Membrane</keyword>
<keyword evidence="7" id="KW-1133">Transmembrane helix</keyword>
<dbReference type="EMBL" id="BLKM01000436">
    <property type="protein sequence ID" value="GFG33573.1"/>
    <property type="molecule type" value="Genomic_DNA"/>
</dbReference>
<dbReference type="PANTHER" id="PTHR24300">
    <property type="entry name" value="CYTOCHROME P450 508A4-RELATED"/>
    <property type="match status" value="1"/>
</dbReference>
<dbReference type="GO" id="GO:0005737">
    <property type="term" value="C:cytoplasm"/>
    <property type="evidence" value="ECO:0007669"/>
    <property type="project" value="TreeGrafter"/>
</dbReference>
<keyword evidence="5 6" id="KW-0349">Heme</keyword>
<gene>
    <name evidence="9" type="ORF">Cfor_03468</name>
</gene>
<dbReference type="InterPro" id="IPR017972">
    <property type="entry name" value="Cyt_P450_CS"/>
</dbReference>
<dbReference type="InParanoid" id="A0A6L2PLU1"/>
<evidence type="ECO:0000313" key="10">
    <source>
        <dbReference type="Proteomes" id="UP000502823"/>
    </source>
</evidence>
<evidence type="ECO:0000256" key="5">
    <source>
        <dbReference type="PIRSR" id="PIRSR602401-1"/>
    </source>
</evidence>
<organism evidence="9 10">
    <name type="scientific">Coptotermes formosanus</name>
    <name type="common">Formosan subterranean termite</name>
    <dbReference type="NCBI Taxonomy" id="36987"/>
    <lineage>
        <taxon>Eukaryota</taxon>
        <taxon>Metazoa</taxon>
        <taxon>Ecdysozoa</taxon>
        <taxon>Arthropoda</taxon>
        <taxon>Hexapoda</taxon>
        <taxon>Insecta</taxon>
        <taxon>Pterygota</taxon>
        <taxon>Neoptera</taxon>
        <taxon>Polyneoptera</taxon>
        <taxon>Dictyoptera</taxon>
        <taxon>Blattodea</taxon>
        <taxon>Blattoidea</taxon>
        <taxon>Termitoidae</taxon>
        <taxon>Rhinotermitidae</taxon>
        <taxon>Coptotermes</taxon>
    </lineage>
</organism>
<dbReference type="GO" id="GO:0005506">
    <property type="term" value="F:iron ion binding"/>
    <property type="evidence" value="ECO:0007669"/>
    <property type="project" value="InterPro"/>
</dbReference>
<accession>A0A6L2PLU1</accession>
<keyword evidence="3 5" id="KW-0408">Iron</keyword>
<dbReference type="OrthoDB" id="1055148at2759"/>
<dbReference type="InterPro" id="IPR036396">
    <property type="entry name" value="Cyt_P450_sf"/>
</dbReference>
<protein>
    <recommendedName>
        <fullName evidence="11">Cytochrome P450 18a1</fullName>
    </recommendedName>
</protein>
<dbReference type="InterPro" id="IPR050182">
    <property type="entry name" value="Cytochrome_P450_fam2"/>
</dbReference>
<dbReference type="InterPro" id="IPR001128">
    <property type="entry name" value="Cyt_P450"/>
</dbReference>
<comment type="cofactor">
    <cofactor evidence="5">
        <name>heme</name>
        <dbReference type="ChEBI" id="CHEBI:30413"/>
    </cofactor>
</comment>
<dbReference type="GO" id="GO:0008395">
    <property type="term" value="F:steroid hydroxylase activity"/>
    <property type="evidence" value="ECO:0007669"/>
    <property type="project" value="TreeGrafter"/>
</dbReference>
<dbReference type="GO" id="GO:0020037">
    <property type="term" value="F:heme binding"/>
    <property type="evidence" value="ECO:0007669"/>
    <property type="project" value="InterPro"/>
</dbReference>
<reference evidence="10" key="1">
    <citation type="submission" date="2020-01" db="EMBL/GenBank/DDBJ databases">
        <title>Draft genome sequence of the Termite Coptotermes fromosanus.</title>
        <authorList>
            <person name="Itakura S."/>
            <person name="Yosikawa Y."/>
            <person name="Umezawa K."/>
        </authorList>
    </citation>
    <scope>NUCLEOTIDE SEQUENCE [LARGE SCALE GENOMIC DNA]</scope>
</reference>
<feature type="chain" id="PRO_5026700650" description="Cytochrome P450 18a1" evidence="8">
    <location>
        <begin position="19"/>
        <end position="577"/>
    </location>
</feature>
<evidence type="ECO:0000256" key="2">
    <source>
        <dbReference type="ARBA" id="ARBA00022723"/>
    </source>
</evidence>
<proteinExistence type="inferred from homology"/>
<evidence type="ECO:0000256" key="3">
    <source>
        <dbReference type="ARBA" id="ARBA00023004"/>
    </source>
</evidence>
<dbReference type="Pfam" id="PF00067">
    <property type="entry name" value="p450"/>
    <property type="match status" value="1"/>
</dbReference>
<comment type="similarity">
    <text evidence="1 6">Belongs to the cytochrome P450 family.</text>
</comment>
<dbReference type="AlphaFoldDB" id="A0A6L2PLU1"/>
<evidence type="ECO:0000256" key="7">
    <source>
        <dbReference type="SAM" id="Phobius"/>
    </source>
</evidence>
<keyword evidence="8" id="KW-0732">Signal</keyword>
<dbReference type="SUPFAM" id="SSF48264">
    <property type="entry name" value="Cytochrome P450"/>
    <property type="match status" value="1"/>
</dbReference>
<dbReference type="GO" id="GO:0006082">
    <property type="term" value="P:organic acid metabolic process"/>
    <property type="evidence" value="ECO:0007669"/>
    <property type="project" value="TreeGrafter"/>
</dbReference>
<dbReference type="GO" id="GO:0016712">
    <property type="term" value="F:oxidoreductase activity, acting on paired donors, with incorporation or reduction of molecular oxygen, reduced flavin or flavoprotein as one donor, and incorporation of one atom of oxygen"/>
    <property type="evidence" value="ECO:0007669"/>
    <property type="project" value="TreeGrafter"/>
</dbReference>
<keyword evidence="10" id="KW-1185">Reference proteome</keyword>
<name>A0A6L2PLU1_COPFO</name>
<keyword evidence="2 5" id="KW-0479">Metal-binding</keyword>
<evidence type="ECO:0000256" key="1">
    <source>
        <dbReference type="ARBA" id="ARBA00010617"/>
    </source>
</evidence>
<feature type="signal peptide" evidence="8">
    <location>
        <begin position="1"/>
        <end position="18"/>
    </location>
</feature>
<dbReference type="PANTHER" id="PTHR24300:SF413">
    <property type="entry name" value="CYTOCHROME P450 18A1"/>
    <property type="match status" value="1"/>
</dbReference>
<evidence type="ECO:0000256" key="4">
    <source>
        <dbReference type="ARBA" id="ARBA00023033"/>
    </source>
</evidence>
<dbReference type="PROSITE" id="PS00086">
    <property type="entry name" value="CYTOCHROME_P450"/>
    <property type="match status" value="1"/>
</dbReference>
<dbReference type="Proteomes" id="UP000502823">
    <property type="component" value="Unassembled WGS sequence"/>
</dbReference>
<dbReference type="GO" id="GO:0006805">
    <property type="term" value="P:xenobiotic metabolic process"/>
    <property type="evidence" value="ECO:0007669"/>
    <property type="project" value="TreeGrafter"/>
</dbReference>
<comment type="caution">
    <text evidence="9">The sequence shown here is derived from an EMBL/GenBank/DDBJ whole genome shotgun (WGS) entry which is preliminary data.</text>
</comment>
<feature type="binding site" description="axial binding residue" evidence="5">
    <location>
        <position position="492"/>
    </location>
    <ligand>
        <name>heme</name>
        <dbReference type="ChEBI" id="CHEBI:30413"/>
    </ligand>
    <ligandPart>
        <name>Fe</name>
        <dbReference type="ChEBI" id="CHEBI:18248"/>
    </ligandPart>
</feature>